<dbReference type="InParanoid" id="A0A151GVC4"/>
<accession>A0A151GVC4</accession>
<feature type="compositionally biased region" description="Low complexity" evidence="1">
    <location>
        <begin position="41"/>
        <end position="53"/>
    </location>
</feature>
<feature type="compositionally biased region" description="Basic residues" evidence="1">
    <location>
        <begin position="145"/>
        <end position="156"/>
    </location>
</feature>
<feature type="region of interest" description="Disordered" evidence="1">
    <location>
        <begin position="112"/>
        <end position="157"/>
    </location>
</feature>
<evidence type="ECO:0000313" key="3">
    <source>
        <dbReference type="Proteomes" id="UP000076580"/>
    </source>
</evidence>
<dbReference type="GeneID" id="63714839"/>
<comment type="caution">
    <text evidence="2">The sequence shown here is derived from an EMBL/GenBank/DDBJ whole genome shotgun (WGS) entry which is preliminary data.</text>
</comment>
<dbReference type="STRING" id="98403.A0A151GVC4"/>
<feature type="compositionally biased region" description="Basic and acidic residues" evidence="1">
    <location>
        <begin position="72"/>
        <end position="86"/>
    </location>
</feature>
<proteinExistence type="predicted"/>
<feature type="compositionally biased region" description="Basic and acidic residues" evidence="1">
    <location>
        <begin position="54"/>
        <end position="64"/>
    </location>
</feature>
<feature type="compositionally biased region" description="Polar residues" evidence="1">
    <location>
        <begin position="131"/>
        <end position="142"/>
    </location>
</feature>
<keyword evidence="3" id="KW-1185">Reference proteome</keyword>
<gene>
    <name evidence="2" type="ORF">DCS_02196</name>
</gene>
<evidence type="ECO:0000256" key="1">
    <source>
        <dbReference type="SAM" id="MobiDB-lite"/>
    </source>
</evidence>
<name>A0A151GVC4_DRECN</name>
<dbReference type="AlphaFoldDB" id="A0A151GVC4"/>
<reference evidence="2 3" key="1">
    <citation type="journal article" date="2016" name="Sci. Rep.">
        <title>Insights into Adaptations to a Near-Obligate Nematode Endoparasitic Lifestyle from the Finished Genome of Drechmeria coniospora.</title>
        <authorList>
            <person name="Zhang L."/>
            <person name="Zhou Z."/>
            <person name="Guo Q."/>
            <person name="Fokkens L."/>
            <person name="Miskei M."/>
            <person name="Pocsi I."/>
            <person name="Zhang W."/>
            <person name="Chen M."/>
            <person name="Wang L."/>
            <person name="Sun Y."/>
            <person name="Donzelli B.G."/>
            <person name="Gibson D.M."/>
            <person name="Nelson D.R."/>
            <person name="Luo J.G."/>
            <person name="Rep M."/>
            <person name="Liu H."/>
            <person name="Yang S."/>
            <person name="Wang J."/>
            <person name="Krasnoff S.B."/>
            <person name="Xu Y."/>
            <person name="Molnar I."/>
            <person name="Lin M."/>
        </authorList>
    </citation>
    <scope>NUCLEOTIDE SEQUENCE [LARGE SCALE GENOMIC DNA]</scope>
    <source>
        <strain evidence="2 3">ARSEF 6962</strain>
    </source>
</reference>
<feature type="compositionally biased region" description="Polar residues" evidence="1">
    <location>
        <begin position="89"/>
        <end position="98"/>
    </location>
</feature>
<dbReference type="EMBL" id="LAYC01000001">
    <property type="protein sequence ID" value="KYK61056.1"/>
    <property type="molecule type" value="Genomic_DNA"/>
</dbReference>
<organism evidence="2 3">
    <name type="scientific">Drechmeria coniospora</name>
    <name type="common">Nematophagous fungus</name>
    <name type="synonym">Meria coniospora</name>
    <dbReference type="NCBI Taxonomy" id="98403"/>
    <lineage>
        <taxon>Eukaryota</taxon>
        <taxon>Fungi</taxon>
        <taxon>Dikarya</taxon>
        <taxon>Ascomycota</taxon>
        <taxon>Pezizomycotina</taxon>
        <taxon>Sordariomycetes</taxon>
        <taxon>Hypocreomycetidae</taxon>
        <taxon>Hypocreales</taxon>
        <taxon>Ophiocordycipitaceae</taxon>
        <taxon>Drechmeria</taxon>
    </lineage>
</organism>
<feature type="compositionally biased region" description="Low complexity" evidence="1">
    <location>
        <begin position="531"/>
        <end position="540"/>
    </location>
</feature>
<feature type="region of interest" description="Disordered" evidence="1">
    <location>
        <begin position="13"/>
        <end position="98"/>
    </location>
</feature>
<evidence type="ECO:0000313" key="2">
    <source>
        <dbReference type="EMBL" id="KYK61056.1"/>
    </source>
</evidence>
<feature type="region of interest" description="Disordered" evidence="1">
    <location>
        <begin position="383"/>
        <end position="412"/>
    </location>
</feature>
<feature type="compositionally biased region" description="Low complexity" evidence="1">
    <location>
        <begin position="318"/>
        <end position="333"/>
    </location>
</feature>
<protein>
    <submittedName>
        <fullName evidence="2">Uncharacterized protein</fullName>
    </submittedName>
</protein>
<dbReference type="RefSeq" id="XP_040660408.1">
    <property type="nucleotide sequence ID" value="XM_040799525.1"/>
</dbReference>
<feature type="compositionally biased region" description="Basic and acidic residues" evidence="1">
    <location>
        <begin position="541"/>
        <end position="554"/>
    </location>
</feature>
<dbReference type="Proteomes" id="UP000076580">
    <property type="component" value="Chromosome 01"/>
</dbReference>
<sequence length="589" mass="64653">MVDMFLHAGAGLHGHRYSSQRPDPSQRTDSFRPHPPKRYPLLRTALRPLAASDAHADAEARTDSSTEDSTEDSSRQQRRRSLDDGPRPSSLSRNNTVSGTWTRKDLAVRFREPHMDHVRTPVASEDEDSLAGSQLSDGTDGSLQRARRKRAPRRSTRFAFAHPAPQLRTKQRMLIQLRPRLLLQLQEVGDRRAIPAFDVVPSSLVAGTLIIPMLAKRFPRMFRSKAELGTDDVLVVRSDDYGPPSAGSSFASPSPNRDADGRDVLAVISPTPQADACAEIVLEDGSTWTADLVAGGSYEFTHVEDDGSTTTARWVRRSSAATRNSSSSLGPMLPGTPPPPLADERRWTFSIIDPSTRRHPILGCLTPDMAEIYDTYTTLSTASGRYPPSRPFGTDAAQREPGSPSAGPRDERTTVAVTAAHKRLMLATATWIGLQRQGWPASANPKFSRAVPHCRAVSVGSAATRRQTFPPDGSPRGSPSPPSADGLVEQPAAHHGQPHQRSAVPARTMSTGRAFMKQRLGRAEHAAGQKRLSSLSPRMLSRQEQEQEPDEKTHACRPKIRTWLQRLFHLRRGADKDGEPAEEMAKQSL</sequence>
<feature type="region of interest" description="Disordered" evidence="1">
    <location>
        <begin position="459"/>
        <end position="508"/>
    </location>
</feature>
<dbReference type="OrthoDB" id="5404323at2759"/>
<feature type="region of interest" description="Disordered" evidence="1">
    <location>
        <begin position="318"/>
        <end position="342"/>
    </location>
</feature>
<feature type="region of interest" description="Disordered" evidence="1">
    <location>
        <begin position="520"/>
        <end position="558"/>
    </location>
</feature>